<dbReference type="EMBL" id="BK014885">
    <property type="protein sequence ID" value="DAD80643.1"/>
    <property type="molecule type" value="Genomic_DNA"/>
</dbReference>
<name>A0A8S5MFD5_9CAUD</name>
<proteinExistence type="predicted"/>
<feature type="transmembrane region" description="Helical" evidence="2">
    <location>
        <begin position="32"/>
        <end position="56"/>
    </location>
</feature>
<sequence length="150" mass="16580">MRKIMVWILALVLLLTPVWALAEESILKQVDWTQVVVSIIGALAAAMSALLARVWTRYVRPWLEKRDMIDAAKIAVEAAEAMLGRYLGEDKWAYALNRMKDMGFNIESEVVLDALKAAWKQLDLKQLASGEKTKPPEAASAADPAEAAEG</sequence>
<keyword evidence="2" id="KW-0812">Transmembrane</keyword>
<keyword evidence="2" id="KW-0472">Membrane</keyword>
<keyword evidence="2" id="KW-1133">Transmembrane helix</keyword>
<feature type="region of interest" description="Disordered" evidence="1">
    <location>
        <begin position="128"/>
        <end position="150"/>
    </location>
</feature>
<evidence type="ECO:0000313" key="3">
    <source>
        <dbReference type="EMBL" id="DAD80643.1"/>
    </source>
</evidence>
<organism evidence="3">
    <name type="scientific">Siphoviridae sp. ctS1E53</name>
    <dbReference type="NCBI Taxonomy" id="2826340"/>
    <lineage>
        <taxon>Viruses</taxon>
        <taxon>Duplodnaviria</taxon>
        <taxon>Heunggongvirae</taxon>
        <taxon>Uroviricota</taxon>
        <taxon>Caudoviricetes</taxon>
    </lineage>
</organism>
<feature type="compositionally biased region" description="Low complexity" evidence="1">
    <location>
        <begin position="136"/>
        <end position="150"/>
    </location>
</feature>
<reference evidence="3" key="1">
    <citation type="journal article" date="2021" name="Proc. Natl. Acad. Sci. U.S.A.">
        <title>A Catalog of Tens of Thousands of Viruses from Human Metagenomes Reveals Hidden Associations with Chronic Diseases.</title>
        <authorList>
            <person name="Tisza M.J."/>
            <person name="Buck C.B."/>
        </authorList>
    </citation>
    <scope>NUCLEOTIDE SEQUENCE</scope>
    <source>
        <strain evidence="3">CtS1E53</strain>
    </source>
</reference>
<protein>
    <submittedName>
        <fullName evidence="3">Holin</fullName>
    </submittedName>
</protein>
<evidence type="ECO:0000256" key="1">
    <source>
        <dbReference type="SAM" id="MobiDB-lite"/>
    </source>
</evidence>
<accession>A0A8S5MFD5</accession>
<evidence type="ECO:0000256" key="2">
    <source>
        <dbReference type="SAM" id="Phobius"/>
    </source>
</evidence>